<proteinExistence type="inferred from homology"/>
<dbReference type="STRING" id="246404.A0A507FLF6"/>
<keyword evidence="10" id="KW-0863">Zinc-finger</keyword>
<keyword evidence="8" id="KW-0812">Transmembrane</keyword>
<keyword evidence="15" id="KW-0472">Membrane</keyword>
<comment type="caution">
    <text evidence="18">The sequence shown here is derived from an EMBL/GenBank/DDBJ whole genome shotgun (WGS) entry which is preliminary data.</text>
</comment>
<comment type="subcellular location">
    <subcellularLocation>
        <location evidence="2">Peroxisome membrane</location>
        <topology evidence="2">Multi-pass membrane protein</topology>
    </subcellularLocation>
</comment>
<evidence type="ECO:0000256" key="16">
    <source>
        <dbReference type="ARBA" id="ARBA00023140"/>
    </source>
</evidence>
<keyword evidence="7" id="KW-0808">Transferase</keyword>
<comment type="pathway">
    <text evidence="3">Protein modification; protein ubiquitination.</text>
</comment>
<evidence type="ECO:0000256" key="11">
    <source>
        <dbReference type="ARBA" id="ARBA00022786"/>
    </source>
</evidence>
<comment type="similarity">
    <text evidence="4">Belongs to the pex2/pex10/pex12 family.</text>
</comment>
<name>A0A507FLF6_9FUNG</name>
<organism evidence="18 19">
    <name type="scientific">Chytriomyces confervae</name>
    <dbReference type="NCBI Taxonomy" id="246404"/>
    <lineage>
        <taxon>Eukaryota</taxon>
        <taxon>Fungi</taxon>
        <taxon>Fungi incertae sedis</taxon>
        <taxon>Chytridiomycota</taxon>
        <taxon>Chytridiomycota incertae sedis</taxon>
        <taxon>Chytridiomycetes</taxon>
        <taxon>Chytridiales</taxon>
        <taxon>Chytriomycetaceae</taxon>
        <taxon>Chytriomyces</taxon>
    </lineage>
</organism>
<comment type="catalytic activity">
    <reaction evidence="1">
        <text>S-ubiquitinyl-[E2 ubiquitin-conjugating enzyme]-L-cysteine + [acceptor protein]-L-lysine = [E2 ubiquitin-conjugating enzyme]-L-cysteine + N(6)-ubiquitinyl-[acceptor protein]-L-lysine.</text>
        <dbReference type="EC" id="2.3.2.27"/>
    </reaction>
</comment>
<keyword evidence="16" id="KW-0576">Peroxisome</keyword>
<dbReference type="InterPro" id="IPR025654">
    <property type="entry name" value="PEX2/10"/>
</dbReference>
<gene>
    <name evidence="18" type="ORF">CcCBS67573_g01481</name>
</gene>
<keyword evidence="9" id="KW-0479">Metal-binding</keyword>
<evidence type="ECO:0000256" key="4">
    <source>
        <dbReference type="ARBA" id="ARBA00008704"/>
    </source>
</evidence>
<dbReference type="GO" id="GO:0008270">
    <property type="term" value="F:zinc ion binding"/>
    <property type="evidence" value="ECO:0007669"/>
    <property type="project" value="UniProtKB-KW"/>
</dbReference>
<dbReference type="GO" id="GO:0016567">
    <property type="term" value="P:protein ubiquitination"/>
    <property type="evidence" value="ECO:0007669"/>
    <property type="project" value="UniProtKB-ARBA"/>
</dbReference>
<evidence type="ECO:0000256" key="14">
    <source>
        <dbReference type="ARBA" id="ARBA00022989"/>
    </source>
</evidence>
<dbReference type="EMBL" id="QEAP01000025">
    <property type="protein sequence ID" value="TPX77261.1"/>
    <property type="molecule type" value="Genomic_DNA"/>
</dbReference>
<feature type="domain" description="Pex N-terminal" evidence="17">
    <location>
        <begin position="55"/>
        <end position="215"/>
    </location>
</feature>
<evidence type="ECO:0000256" key="2">
    <source>
        <dbReference type="ARBA" id="ARBA00004585"/>
    </source>
</evidence>
<dbReference type="Pfam" id="PF04757">
    <property type="entry name" value="Pex2_Pex12"/>
    <property type="match status" value="1"/>
</dbReference>
<dbReference type="GO" id="GO:0061630">
    <property type="term" value="F:ubiquitin protein ligase activity"/>
    <property type="evidence" value="ECO:0007669"/>
    <property type="project" value="UniProtKB-EC"/>
</dbReference>
<dbReference type="AlphaFoldDB" id="A0A507FLF6"/>
<keyword evidence="19" id="KW-1185">Reference proteome</keyword>
<evidence type="ECO:0000313" key="18">
    <source>
        <dbReference type="EMBL" id="TPX77261.1"/>
    </source>
</evidence>
<reference evidence="18 19" key="1">
    <citation type="journal article" date="2019" name="Sci. Rep.">
        <title>Comparative genomics of chytrid fungi reveal insights into the obligate biotrophic and pathogenic lifestyle of Synchytrium endobioticum.</title>
        <authorList>
            <person name="van de Vossenberg B.T.L.H."/>
            <person name="Warris S."/>
            <person name="Nguyen H.D.T."/>
            <person name="van Gent-Pelzer M.P.E."/>
            <person name="Joly D.L."/>
            <person name="van de Geest H.C."/>
            <person name="Bonants P.J.M."/>
            <person name="Smith D.S."/>
            <person name="Levesque C.A."/>
            <person name="van der Lee T.A.J."/>
        </authorList>
    </citation>
    <scope>NUCLEOTIDE SEQUENCE [LARGE SCALE GENOMIC DNA]</scope>
    <source>
        <strain evidence="18 19">CBS 675.73</strain>
    </source>
</reference>
<evidence type="ECO:0000313" key="19">
    <source>
        <dbReference type="Proteomes" id="UP000320333"/>
    </source>
</evidence>
<evidence type="ECO:0000256" key="1">
    <source>
        <dbReference type="ARBA" id="ARBA00000900"/>
    </source>
</evidence>
<accession>A0A507FLF6</accession>
<dbReference type="PANTHER" id="PTHR23350:SF0">
    <property type="entry name" value="PEROXISOME BIOGENESIS FACTOR 10"/>
    <property type="match status" value="1"/>
</dbReference>
<dbReference type="PANTHER" id="PTHR23350">
    <property type="entry name" value="PEROXISOME ASSEMBLY PROTEIN 10"/>
    <property type="match status" value="1"/>
</dbReference>
<evidence type="ECO:0000256" key="6">
    <source>
        <dbReference type="ARBA" id="ARBA00022448"/>
    </source>
</evidence>
<evidence type="ECO:0000259" key="17">
    <source>
        <dbReference type="Pfam" id="PF04757"/>
    </source>
</evidence>
<evidence type="ECO:0000256" key="9">
    <source>
        <dbReference type="ARBA" id="ARBA00022723"/>
    </source>
</evidence>
<dbReference type="InterPro" id="IPR006845">
    <property type="entry name" value="Pex_N"/>
</dbReference>
<dbReference type="EC" id="2.3.2.27" evidence="5"/>
<protein>
    <recommendedName>
        <fullName evidence="5">RING-type E3 ubiquitin transferase</fullName>
        <ecNumber evidence="5">2.3.2.27</ecNumber>
    </recommendedName>
</protein>
<keyword evidence="12" id="KW-0862">Zinc</keyword>
<dbReference type="OrthoDB" id="6270329at2759"/>
<evidence type="ECO:0000256" key="13">
    <source>
        <dbReference type="ARBA" id="ARBA00022927"/>
    </source>
</evidence>
<sequence length="309" mass="34466">MEFPAAFAAEVMRSAQKDRLYVQMLIARLFPAVRIMATMGLGRPAHVVSSPIARKRIATAAEMLYLFATLGAGVQTLGEEYASIVRRGSRSRMAPSFGKRFLFILFHCLSPYLPDAVLAACKSIVKKKDKDPSRLEPLAAWILKHEPLIRKCFPVFSAIHLALFYLNGRMYEVSKRIFGIEYAMARQLRQGEAENTGGYEVLGVLILMRLGIQGLRELYLKLDSIEVDDDEDNSSNDDNGVKANRSGALDETNVGFEGSGWVRLIKMVPSISTYNQVHIVSGIANSNDEHALRSFILLAMYCRMVPQQA</sequence>
<dbReference type="Proteomes" id="UP000320333">
    <property type="component" value="Unassembled WGS sequence"/>
</dbReference>
<dbReference type="GO" id="GO:0005778">
    <property type="term" value="C:peroxisomal membrane"/>
    <property type="evidence" value="ECO:0007669"/>
    <property type="project" value="UniProtKB-SubCell"/>
</dbReference>
<evidence type="ECO:0000256" key="5">
    <source>
        <dbReference type="ARBA" id="ARBA00012483"/>
    </source>
</evidence>
<keyword evidence="14" id="KW-1133">Transmembrane helix</keyword>
<keyword evidence="6" id="KW-0813">Transport</keyword>
<dbReference type="GO" id="GO:0016562">
    <property type="term" value="P:protein import into peroxisome matrix, receptor recycling"/>
    <property type="evidence" value="ECO:0007669"/>
    <property type="project" value="UniProtKB-ARBA"/>
</dbReference>
<evidence type="ECO:0000256" key="7">
    <source>
        <dbReference type="ARBA" id="ARBA00022679"/>
    </source>
</evidence>
<evidence type="ECO:0000256" key="3">
    <source>
        <dbReference type="ARBA" id="ARBA00004906"/>
    </source>
</evidence>
<keyword evidence="13" id="KW-0653">Protein transport</keyword>
<evidence type="ECO:0000256" key="12">
    <source>
        <dbReference type="ARBA" id="ARBA00022833"/>
    </source>
</evidence>
<evidence type="ECO:0000256" key="15">
    <source>
        <dbReference type="ARBA" id="ARBA00023136"/>
    </source>
</evidence>
<evidence type="ECO:0000256" key="8">
    <source>
        <dbReference type="ARBA" id="ARBA00022692"/>
    </source>
</evidence>
<evidence type="ECO:0000256" key="10">
    <source>
        <dbReference type="ARBA" id="ARBA00022771"/>
    </source>
</evidence>
<keyword evidence="11" id="KW-0833">Ubl conjugation pathway</keyword>